<feature type="repeat" description="WD" evidence="6">
    <location>
        <begin position="583"/>
        <end position="626"/>
    </location>
</feature>
<dbReference type="PANTHER" id="PTHR19848:SF8">
    <property type="entry name" value="F-BOX AND WD REPEAT DOMAIN CONTAINING 7"/>
    <property type="match status" value="1"/>
</dbReference>
<dbReference type="PROSITE" id="PS50082">
    <property type="entry name" value="WD_REPEATS_2"/>
    <property type="match status" value="6"/>
</dbReference>
<dbReference type="InterPro" id="IPR017441">
    <property type="entry name" value="Protein_kinase_ATP_BS"/>
</dbReference>
<keyword evidence="3" id="KW-0677">Repeat</keyword>
<feature type="binding site" evidence="7">
    <location>
        <position position="60"/>
    </location>
    <ligand>
        <name>ATP</name>
        <dbReference type="ChEBI" id="CHEBI:30616"/>
    </ligand>
</feature>
<feature type="repeat" description="WD" evidence="6">
    <location>
        <begin position="498"/>
        <end position="539"/>
    </location>
</feature>
<dbReference type="GO" id="GO:0004674">
    <property type="term" value="F:protein serine/threonine kinase activity"/>
    <property type="evidence" value="ECO:0007669"/>
    <property type="project" value="UniProtKB-KW"/>
</dbReference>
<dbReference type="PROSITE" id="PS00107">
    <property type="entry name" value="PROTEIN_KINASE_ATP"/>
    <property type="match status" value="1"/>
</dbReference>
<evidence type="ECO:0000256" key="7">
    <source>
        <dbReference type="PROSITE-ProRule" id="PRU10141"/>
    </source>
</evidence>
<dbReference type="Proteomes" id="UP000077266">
    <property type="component" value="Unassembled WGS sequence"/>
</dbReference>
<dbReference type="SUPFAM" id="SSF56112">
    <property type="entry name" value="Protein kinase-like (PK-like)"/>
    <property type="match status" value="1"/>
</dbReference>
<feature type="repeat" description="WD" evidence="6">
    <location>
        <begin position="670"/>
        <end position="702"/>
    </location>
</feature>
<dbReference type="GO" id="GO:0005524">
    <property type="term" value="F:ATP binding"/>
    <property type="evidence" value="ECO:0007669"/>
    <property type="project" value="UniProtKB-UniRule"/>
</dbReference>
<dbReference type="InterPro" id="IPR015943">
    <property type="entry name" value="WD40/YVTN_repeat-like_dom_sf"/>
</dbReference>
<feature type="repeat" description="WD" evidence="6">
    <location>
        <begin position="540"/>
        <end position="581"/>
    </location>
</feature>
<dbReference type="InterPro" id="IPR036322">
    <property type="entry name" value="WD40_repeat_dom_sf"/>
</dbReference>
<dbReference type="PROSITE" id="PS00678">
    <property type="entry name" value="WD_REPEATS_1"/>
    <property type="match status" value="2"/>
</dbReference>
<keyword evidence="2 6" id="KW-0853">WD repeat</keyword>
<evidence type="ECO:0000313" key="10">
    <source>
        <dbReference type="Proteomes" id="UP000077266"/>
    </source>
</evidence>
<dbReference type="EMBL" id="KV426249">
    <property type="protein sequence ID" value="KZV83910.1"/>
    <property type="molecule type" value="Genomic_DNA"/>
</dbReference>
<keyword evidence="5 7" id="KW-0067">ATP-binding</keyword>
<reference evidence="9 10" key="1">
    <citation type="journal article" date="2016" name="Mol. Biol. Evol.">
        <title>Comparative Genomics of Early-Diverging Mushroom-Forming Fungi Provides Insights into the Origins of Lignocellulose Decay Capabilities.</title>
        <authorList>
            <person name="Nagy L.G."/>
            <person name="Riley R."/>
            <person name="Tritt A."/>
            <person name="Adam C."/>
            <person name="Daum C."/>
            <person name="Floudas D."/>
            <person name="Sun H."/>
            <person name="Yadav J.S."/>
            <person name="Pangilinan J."/>
            <person name="Larsson K.H."/>
            <person name="Matsuura K."/>
            <person name="Barry K."/>
            <person name="Labutti K."/>
            <person name="Kuo R."/>
            <person name="Ohm R.A."/>
            <person name="Bhattacharya S.S."/>
            <person name="Shirouzu T."/>
            <person name="Yoshinaga Y."/>
            <person name="Martin F.M."/>
            <person name="Grigoriev I.V."/>
            <person name="Hibbett D.S."/>
        </authorList>
    </citation>
    <scope>NUCLEOTIDE SEQUENCE [LARGE SCALE GENOMIC DNA]</scope>
    <source>
        <strain evidence="9 10">HHB12029</strain>
    </source>
</reference>
<dbReference type="InterPro" id="IPR008271">
    <property type="entry name" value="Ser/Thr_kinase_AS"/>
</dbReference>
<dbReference type="InParanoid" id="A0A165D6Z7"/>
<evidence type="ECO:0000256" key="5">
    <source>
        <dbReference type="ARBA" id="ARBA00022840"/>
    </source>
</evidence>
<dbReference type="Pfam" id="PF07714">
    <property type="entry name" value="PK_Tyr_Ser-Thr"/>
    <property type="match status" value="1"/>
</dbReference>
<accession>A0A165D6Z7</accession>
<dbReference type="SMART" id="SM00220">
    <property type="entry name" value="S_TKc"/>
    <property type="match status" value="1"/>
</dbReference>
<dbReference type="InterPro" id="IPR001245">
    <property type="entry name" value="Ser-Thr/Tyr_kinase_cat_dom"/>
</dbReference>
<evidence type="ECO:0000256" key="6">
    <source>
        <dbReference type="PROSITE-ProRule" id="PRU00221"/>
    </source>
</evidence>
<dbReference type="PANTHER" id="PTHR19848">
    <property type="entry name" value="WD40 REPEAT PROTEIN"/>
    <property type="match status" value="1"/>
</dbReference>
<keyword evidence="4 7" id="KW-0547">Nucleotide-binding</keyword>
<evidence type="ECO:0000256" key="1">
    <source>
        <dbReference type="ARBA" id="ARBA00022527"/>
    </source>
</evidence>
<keyword evidence="1" id="KW-0418">Kinase</keyword>
<dbReference type="Gene3D" id="2.130.10.10">
    <property type="entry name" value="YVTN repeat-like/Quinoprotein amine dehydrogenase"/>
    <property type="match status" value="3"/>
</dbReference>
<dbReference type="SMART" id="SM00320">
    <property type="entry name" value="WD40"/>
    <property type="match status" value="7"/>
</dbReference>
<dbReference type="InterPro" id="IPR011009">
    <property type="entry name" value="Kinase-like_dom_sf"/>
</dbReference>
<dbReference type="AlphaFoldDB" id="A0A165D6Z7"/>
<dbReference type="InterPro" id="IPR001680">
    <property type="entry name" value="WD40_rpt"/>
</dbReference>
<feature type="repeat" description="WD" evidence="6">
    <location>
        <begin position="634"/>
        <end position="668"/>
    </location>
</feature>
<evidence type="ECO:0000256" key="4">
    <source>
        <dbReference type="ARBA" id="ARBA00022741"/>
    </source>
</evidence>
<gene>
    <name evidence="9" type="ORF">EXIGLDRAFT_655624</name>
</gene>
<dbReference type="PROSITE" id="PS50294">
    <property type="entry name" value="WD_REPEATS_REGION"/>
    <property type="match status" value="3"/>
</dbReference>
<dbReference type="OrthoDB" id="538223at2759"/>
<dbReference type="PRINTS" id="PR00320">
    <property type="entry name" value="GPROTEINBRPT"/>
</dbReference>
<feature type="domain" description="Protein kinase" evidence="8">
    <location>
        <begin position="29"/>
        <end position="314"/>
    </location>
</feature>
<protein>
    <submittedName>
        <fullName evidence="9">WD40 repeat-like protein</fullName>
    </submittedName>
</protein>
<dbReference type="InterPro" id="IPR020472">
    <property type="entry name" value="WD40_PAC1"/>
</dbReference>
<feature type="repeat" description="WD" evidence="6">
    <location>
        <begin position="433"/>
        <end position="455"/>
    </location>
</feature>
<dbReference type="InterPro" id="IPR019775">
    <property type="entry name" value="WD40_repeat_CS"/>
</dbReference>
<proteinExistence type="predicted"/>
<evidence type="ECO:0000256" key="2">
    <source>
        <dbReference type="ARBA" id="ARBA00022574"/>
    </source>
</evidence>
<dbReference type="PROSITE" id="PS00108">
    <property type="entry name" value="PROTEIN_KINASE_ST"/>
    <property type="match status" value="1"/>
</dbReference>
<dbReference type="InterPro" id="IPR000719">
    <property type="entry name" value="Prot_kinase_dom"/>
</dbReference>
<keyword evidence="1" id="KW-0723">Serine/threonine-protein kinase</keyword>
<sequence>MLVNTGTGGVPLRNLLKSIKMDITNRLTVDFSVKVGMGGHSDVYRGVMDPTGTAQPVALKKYRFRNVMDMSLPGLIQVVDGMVAEMDIWGGLEHPNILRLYGLHFADEPDALPSYVSPWCDGGTMLDYLRSARARGGGTRRSPSEALALFRTEVDLLLQVTSGLAYLHHKGIIHGDVKGANVLIHNRIALLSDFGYSTLIDRDVDLNTSAHLGTQRWFAPEAVEPKAHRSMGADIWALGCVIVEAYTLQEPYSGLSDGNMLVSLHDGSRRPYTYPTGMNQSLWNLAEDCWSRIPKDRPNAGAVETGLRRLTTIIEVSSAVTDYLQSEHMSLSSLPSSLPLSSIDLESPRDLDPFVVIQRFTVALRYRTQGKDCLEGLCPTAMRPIARAIATIDPTLAEKLMANFGTPRLMPSLCSGDTSTSFLSVAFLLDGRLVSSSQDRTMRIWDIKTGKMEICPLEGHTNVRCVAVHGSRIASCSYDGTFRVWDAERRELVIGPIRAHNGGKLEGITFSRDGTHIATTGDENHVVVWDANTGVPLREMVGHTSSSACLAFSEDGRRLFSGSDIETVRIWDVASGDCIREPFTGHTSRVTLVCFSPDGKRMFSASTRDDFTIRIWDVETRALIVEPLRMDSWVLCMALSPDGTRLVSGSWSGKIALWDAKTGTAIPTPLKAHEACVSSVAFSPDGRKIASASGDKTIALWDATDDWKRYDIAMRM</sequence>
<keyword evidence="1" id="KW-0808">Transferase</keyword>
<keyword evidence="10" id="KW-1185">Reference proteome</keyword>
<dbReference type="Pfam" id="PF00400">
    <property type="entry name" value="WD40"/>
    <property type="match status" value="7"/>
</dbReference>
<evidence type="ECO:0000256" key="3">
    <source>
        <dbReference type="ARBA" id="ARBA00022737"/>
    </source>
</evidence>
<dbReference type="CDD" id="cd00200">
    <property type="entry name" value="WD40"/>
    <property type="match status" value="1"/>
</dbReference>
<evidence type="ECO:0000313" key="9">
    <source>
        <dbReference type="EMBL" id="KZV83910.1"/>
    </source>
</evidence>
<name>A0A165D6Z7_EXIGL</name>
<evidence type="ECO:0000259" key="8">
    <source>
        <dbReference type="PROSITE" id="PS50011"/>
    </source>
</evidence>
<dbReference type="STRING" id="1314781.A0A165D6Z7"/>
<dbReference type="Gene3D" id="1.10.510.10">
    <property type="entry name" value="Transferase(Phosphotransferase) domain 1"/>
    <property type="match status" value="1"/>
</dbReference>
<dbReference type="SUPFAM" id="SSF50978">
    <property type="entry name" value="WD40 repeat-like"/>
    <property type="match status" value="1"/>
</dbReference>
<dbReference type="PROSITE" id="PS50011">
    <property type="entry name" value="PROTEIN_KINASE_DOM"/>
    <property type="match status" value="1"/>
</dbReference>
<organism evidence="9 10">
    <name type="scientific">Exidia glandulosa HHB12029</name>
    <dbReference type="NCBI Taxonomy" id="1314781"/>
    <lineage>
        <taxon>Eukaryota</taxon>
        <taxon>Fungi</taxon>
        <taxon>Dikarya</taxon>
        <taxon>Basidiomycota</taxon>
        <taxon>Agaricomycotina</taxon>
        <taxon>Agaricomycetes</taxon>
        <taxon>Auriculariales</taxon>
        <taxon>Exidiaceae</taxon>
        <taxon>Exidia</taxon>
    </lineage>
</organism>